<dbReference type="KEGG" id="oni:Osc7112_5733"/>
<dbReference type="Proteomes" id="UP000010478">
    <property type="component" value="Chromosome"/>
</dbReference>
<dbReference type="AlphaFoldDB" id="K9VQW4"/>
<accession>K9VQW4</accession>
<name>K9VQW4_9CYAN</name>
<dbReference type="HOGENOM" id="CLU_2437993_0_0_3"/>
<protein>
    <submittedName>
        <fullName evidence="1">Uncharacterized protein</fullName>
    </submittedName>
</protein>
<keyword evidence="2" id="KW-1185">Reference proteome</keyword>
<gene>
    <name evidence="1" type="ORF">Osc7112_5733</name>
</gene>
<evidence type="ECO:0000313" key="2">
    <source>
        <dbReference type="Proteomes" id="UP000010478"/>
    </source>
</evidence>
<reference evidence="1 2" key="1">
    <citation type="submission" date="2012-05" db="EMBL/GenBank/DDBJ databases">
        <title>Finished chromosome of genome of Oscillatoria sp. PCC 7112.</title>
        <authorList>
            <consortium name="US DOE Joint Genome Institute"/>
            <person name="Gugger M."/>
            <person name="Coursin T."/>
            <person name="Rippka R."/>
            <person name="Tandeau De Marsac N."/>
            <person name="Huntemann M."/>
            <person name="Wei C.-L."/>
            <person name="Han J."/>
            <person name="Detter J.C."/>
            <person name="Han C."/>
            <person name="Tapia R."/>
            <person name="Davenport K."/>
            <person name="Daligault H."/>
            <person name="Erkkila T."/>
            <person name="Gu W."/>
            <person name="Munk A.C.C."/>
            <person name="Teshima H."/>
            <person name="Xu Y."/>
            <person name="Chain P."/>
            <person name="Chen A."/>
            <person name="Krypides N."/>
            <person name="Mavromatis K."/>
            <person name="Markowitz V."/>
            <person name="Szeto E."/>
            <person name="Ivanova N."/>
            <person name="Mikhailova N."/>
            <person name="Ovchinnikova G."/>
            <person name="Pagani I."/>
            <person name="Pati A."/>
            <person name="Goodwin L."/>
            <person name="Peters L."/>
            <person name="Pitluck S."/>
            <person name="Woyke T."/>
            <person name="Kerfeld C."/>
        </authorList>
    </citation>
    <scope>NUCLEOTIDE SEQUENCE [LARGE SCALE GENOMIC DNA]</scope>
    <source>
        <strain evidence="1 2">PCC 7112</strain>
    </source>
</reference>
<evidence type="ECO:0000313" key="1">
    <source>
        <dbReference type="EMBL" id="AFZ09944.1"/>
    </source>
</evidence>
<sequence>MNCFQIIKSVLDEAYVQIPGDEAEKDEVINDALEYLRGEYSQLWQECNINCSDPMLTGLSPRHMKTISPSNNVAIELWTFMINLNRVACL</sequence>
<dbReference type="EMBL" id="CP003614">
    <property type="protein sequence ID" value="AFZ09944.1"/>
    <property type="molecule type" value="Genomic_DNA"/>
</dbReference>
<proteinExistence type="predicted"/>
<organism evidence="1 2">
    <name type="scientific">Phormidium nigroviride PCC 7112</name>
    <dbReference type="NCBI Taxonomy" id="179408"/>
    <lineage>
        <taxon>Bacteria</taxon>
        <taxon>Bacillati</taxon>
        <taxon>Cyanobacteriota</taxon>
        <taxon>Cyanophyceae</taxon>
        <taxon>Oscillatoriophycideae</taxon>
        <taxon>Oscillatoriales</taxon>
        <taxon>Oscillatoriaceae</taxon>
        <taxon>Phormidium</taxon>
    </lineage>
</organism>
<dbReference type="RefSeq" id="WP_015179147.1">
    <property type="nucleotide sequence ID" value="NC_019729.1"/>
</dbReference>
<dbReference type="OrthoDB" id="581496at2"/>